<name>A0A4Y1ZSH0_ARAVE</name>
<dbReference type="EMBL" id="BGPR01077486">
    <property type="protein sequence ID" value="GBL65871.1"/>
    <property type="molecule type" value="Genomic_DNA"/>
</dbReference>
<sequence length="89" mass="10215">MMIVYTILHQIEGILNSRPLTPLSSDLDDLEVLTPGHFLIGRPITAIAEPNLTNIENNRLNLWQKNIKNDTSHMEKVAKQLFKYLTTEE</sequence>
<proteinExistence type="predicted"/>
<dbReference type="Proteomes" id="UP000499080">
    <property type="component" value="Unassembled WGS sequence"/>
</dbReference>
<evidence type="ECO:0000313" key="2">
    <source>
        <dbReference type="Proteomes" id="UP000499080"/>
    </source>
</evidence>
<keyword evidence="2" id="KW-1185">Reference proteome</keyword>
<evidence type="ECO:0000313" key="1">
    <source>
        <dbReference type="EMBL" id="GBL65871.1"/>
    </source>
</evidence>
<comment type="caution">
    <text evidence="1">The sequence shown here is derived from an EMBL/GenBank/DDBJ whole genome shotgun (WGS) entry which is preliminary data.</text>
</comment>
<dbReference type="AlphaFoldDB" id="A0A4Y1ZSH0"/>
<dbReference type="OrthoDB" id="8052806at2759"/>
<protein>
    <submittedName>
        <fullName evidence="1">Uncharacterized protein</fullName>
    </submittedName>
</protein>
<organism evidence="1 2">
    <name type="scientific">Araneus ventricosus</name>
    <name type="common">Orbweaver spider</name>
    <name type="synonym">Epeira ventricosa</name>
    <dbReference type="NCBI Taxonomy" id="182803"/>
    <lineage>
        <taxon>Eukaryota</taxon>
        <taxon>Metazoa</taxon>
        <taxon>Ecdysozoa</taxon>
        <taxon>Arthropoda</taxon>
        <taxon>Chelicerata</taxon>
        <taxon>Arachnida</taxon>
        <taxon>Araneae</taxon>
        <taxon>Araneomorphae</taxon>
        <taxon>Entelegynae</taxon>
        <taxon>Araneoidea</taxon>
        <taxon>Araneidae</taxon>
        <taxon>Araneus</taxon>
    </lineage>
</organism>
<accession>A0A4Y1ZSH0</accession>
<reference evidence="1 2" key="1">
    <citation type="journal article" date="2019" name="Sci. Rep.">
        <title>Orb-weaving spider Araneus ventricosus genome elucidates the spidroin gene catalogue.</title>
        <authorList>
            <person name="Kono N."/>
            <person name="Nakamura H."/>
            <person name="Ohtoshi R."/>
            <person name="Moran D.A.P."/>
            <person name="Shinohara A."/>
            <person name="Yoshida Y."/>
            <person name="Fujiwara M."/>
            <person name="Mori M."/>
            <person name="Tomita M."/>
            <person name="Arakawa K."/>
        </authorList>
    </citation>
    <scope>NUCLEOTIDE SEQUENCE [LARGE SCALE GENOMIC DNA]</scope>
</reference>
<gene>
    <name evidence="1" type="ORF">AVEN_6518_1</name>
</gene>